<dbReference type="GO" id="GO:0006629">
    <property type="term" value="P:lipid metabolic process"/>
    <property type="evidence" value="ECO:0007669"/>
    <property type="project" value="UniProtKB-KW"/>
</dbReference>
<evidence type="ECO:0000259" key="2">
    <source>
        <dbReference type="PROSITE" id="PS51635"/>
    </source>
</evidence>
<dbReference type="PROSITE" id="PS51635">
    <property type="entry name" value="PNPLA"/>
    <property type="match status" value="1"/>
</dbReference>
<reference evidence="3" key="1">
    <citation type="journal article" date="2020" name="Nature">
        <title>Giant virus diversity and host interactions through global metagenomics.</title>
        <authorList>
            <person name="Schulz F."/>
            <person name="Roux S."/>
            <person name="Paez-Espino D."/>
            <person name="Jungbluth S."/>
            <person name="Walsh D.A."/>
            <person name="Denef V.J."/>
            <person name="McMahon K.D."/>
            <person name="Konstantinidis K.T."/>
            <person name="Eloe-Fadrosh E.A."/>
            <person name="Kyrpides N.C."/>
            <person name="Woyke T."/>
        </authorList>
    </citation>
    <scope>NUCLEOTIDE SEQUENCE</scope>
    <source>
        <strain evidence="3">GVMAG-M-3300009155-2</strain>
    </source>
</reference>
<dbReference type="InterPro" id="IPR016035">
    <property type="entry name" value="Acyl_Trfase/lysoPLipase"/>
</dbReference>
<sequence length="294" mass="33449">MTIKHLVISGGGPTMVQSLGSIQHLEQEKFILRDKIESIYGTSAGAIVGTLICLNFDWETINDYIIKRPWQDVFSIKVQDIFDSYTKKGIFDTKTIEKCFKPLLNAKDISLQITLKEFYDYSKIEMHFFTFEINKFSLIDISYLTHPELELLTAIQMTCGIPVLLTPVCIEDKCYIDGGMVCNYPLKYCVDSGKNVEEILGIKNQYNNSNTNCVDSSSNMLDFIMCILFNTIFSLKMNYIEPIIKYEVINDTELMSFESLKNALSSIEVRTDLLNSGIQTAKGFLSKQNISNNL</sequence>
<organism evidence="3">
    <name type="scientific">viral metagenome</name>
    <dbReference type="NCBI Taxonomy" id="1070528"/>
    <lineage>
        <taxon>unclassified sequences</taxon>
        <taxon>metagenomes</taxon>
        <taxon>organismal metagenomes</taxon>
    </lineage>
</organism>
<feature type="domain" description="PNPLA" evidence="2">
    <location>
        <begin position="6"/>
        <end position="190"/>
    </location>
</feature>
<dbReference type="EMBL" id="MN738919">
    <property type="protein sequence ID" value="QHT31417.1"/>
    <property type="molecule type" value="Genomic_DNA"/>
</dbReference>
<accession>A0A6C0EQW8</accession>
<dbReference type="InterPro" id="IPR002641">
    <property type="entry name" value="PNPLA_dom"/>
</dbReference>
<proteinExistence type="predicted"/>
<keyword evidence="1" id="KW-0443">Lipid metabolism</keyword>
<dbReference type="SUPFAM" id="SSF52151">
    <property type="entry name" value="FabD/lysophospholipase-like"/>
    <property type="match status" value="1"/>
</dbReference>
<dbReference type="Gene3D" id="3.40.1090.10">
    <property type="entry name" value="Cytosolic phospholipase A2 catalytic domain"/>
    <property type="match status" value="1"/>
</dbReference>
<dbReference type="Pfam" id="PF01734">
    <property type="entry name" value="Patatin"/>
    <property type="match status" value="1"/>
</dbReference>
<dbReference type="InterPro" id="IPR052580">
    <property type="entry name" value="Lipid_Hydrolase"/>
</dbReference>
<dbReference type="PANTHER" id="PTHR46394">
    <property type="entry name" value="ANNEXIN"/>
    <property type="match status" value="1"/>
</dbReference>
<dbReference type="PANTHER" id="PTHR46394:SF1">
    <property type="entry name" value="PNPLA DOMAIN-CONTAINING PROTEIN"/>
    <property type="match status" value="1"/>
</dbReference>
<evidence type="ECO:0000256" key="1">
    <source>
        <dbReference type="ARBA" id="ARBA00023098"/>
    </source>
</evidence>
<name>A0A6C0EQW8_9ZZZZ</name>
<protein>
    <recommendedName>
        <fullName evidence="2">PNPLA domain-containing protein</fullName>
    </recommendedName>
</protein>
<dbReference type="AlphaFoldDB" id="A0A6C0EQW8"/>
<evidence type="ECO:0000313" key="3">
    <source>
        <dbReference type="EMBL" id="QHT31417.1"/>
    </source>
</evidence>